<dbReference type="SUPFAM" id="SSF100895">
    <property type="entry name" value="Kazal-type serine protease inhibitors"/>
    <property type="match status" value="3"/>
</dbReference>
<evidence type="ECO:0000313" key="8">
    <source>
        <dbReference type="Proteomes" id="UP000037069"/>
    </source>
</evidence>
<reference evidence="7 8" key="1">
    <citation type="journal article" date="2015" name="Nat. Commun.">
        <title>Lucilia cuprina genome unlocks parasitic fly biology to underpin future interventions.</title>
        <authorList>
            <person name="Anstead C.A."/>
            <person name="Korhonen P.K."/>
            <person name="Young N.D."/>
            <person name="Hall R.S."/>
            <person name="Jex A.R."/>
            <person name="Murali S.C."/>
            <person name="Hughes D.S."/>
            <person name="Lee S.F."/>
            <person name="Perry T."/>
            <person name="Stroehlein A.J."/>
            <person name="Ansell B.R."/>
            <person name="Breugelmans B."/>
            <person name="Hofmann A."/>
            <person name="Qu J."/>
            <person name="Dugan S."/>
            <person name="Lee S.L."/>
            <person name="Chao H."/>
            <person name="Dinh H."/>
            <person name="Han Y."/>
            <person name="Doddapaneni H.V."/>
            <person name="Worley K.C."/>
            <person name="Muzny D.M."/>
            <person name="Ioannidis P."/>
            <person name="Waterhouse R.M."/>
            <person name="Zdobnov E.M."/>
            <person name="James P.J."/>
            <person name="Bagnall N.H."/>
            <person name="Kotze A.C."/>
            <person name="Gibbs R.A."/>
            <person name="Richards S."/>
            <person name="Batterham P."/>
            <person name="Gasser R.B."/>
        </authorList>
    </citation>
    <scope>NUCLEOTIDE SEQUENCE [LARGE SCALE GENOMIC DNA]</scope>
    <source>
        <strain evidence="7 8">LS</strain>
        <tissue evidence="7">Full body</tissue>
    </source>
</reference>
<keyword evidence="8" id="KW-1185">Reference proteome</keyword>
<feature type="region of interest" description="Disordered" evidence="5">
    <location>
        <begin position="551"/>
        <end position="581"/>
    </location>
</feature>
<feature type="compositionally biased region" description="Acidic residues" evidence="5">
    <location>
        <begin position="662"/>
        <end position="686"/>
    </location>
</feature>
<dbReference type="OMA" id="CICAPEC"/>
<evidence type="ECO:0000256" key="2">
    <source>
        <dbReference type="ARBA" id="ARBA00022737"/>
    </source>
</evidence>
<name>A0A0L0CIC1_LUCCU</name>
<dbReference type="SMART" id="SM00274">
    <property type="entry name" value="FOLN"/>
    <property type="match status" value="3"/>
</dbReference>
<evidence type="ECO:0000256" key="1">
    <source>
        <dbReference type="ARBA" id="ARBA00022729"/>
    </source>
</evidence>
<keyword evidence="4" id="KW-0325">Glycoprotein</keyword>
<dbReference type="SMART" id="SM00280">
    <property type="entry name" value="KAZAL"/>
    <property type="match status" value="3"/>
</dbReference>
<feature type="region of interest" description="Disordered" evidence="5">
    <location>
        <begin position="219"/>
        <end position="242"/>
    </location>
</feature>
<dbReference type="PANTHER" id="PTHR13866">
    <property type="entry name" value="SPARC OSTEONECTIN"/>
    <property type="match status" value="1"/>
</dbReference>
<keyword evidence="2" id="KW-0677">Repeat</keyword>
<dbReference type="PANTHER" id="PTHR13866:SF29">
    <property type="entry name" value="FOLLISTATIN"/>
    <property type="match status" value="1"/>
</dbReference>
<dbReference type="GO" id="GO:0005615">
    <property type="term" value="C:extracellular space"/>
    <property type="evidence" value="ECO:0007669"/>
    <property type="project" value="TreeGrafter"/>
</dbReference>
<dbReference type="InterPro" id="IPR036773">
    <property type="entry name" value="TB_dom_sf"/>
</dbReference>
<comment type="caution">
    <text evidence="7">The sequence shown here is derived from an EMBL/GenBank/DDBJ whole genome shotgun (WGS) entry which is preliminary data.</text>
</comment>
<dbReference type="InterPro" id="IPR002350">
    <property type="entry name" value="Kazal_dom"/>
</dbReference>
<dbReference type="STRING" id="7375.A0A0L0CIC1"/>
<feature type="compositionally biased region" description="Low complexity" evidence="5">
    <location>
        <begin position="733"/>
        <end position="760"/>
    </location>
</feature>
<dbReference type="InterPro" id="IPR003645">
    <property type="entry name" value="Fol_N"/>
</dbReference>
<feature type="compositionally biased region" description="Low complexity" evidence="5">
    <location>
        <begin position="694"/>
        <end position="713"/>
    </location>
</feature>
<evidence type="ECO:0000256" key="4">
    <source>
        <dbReference type="ARBA" id="ARBA00023180"/>
    </source>
</evidence>
<feature type="compositionally biased region" description="Basic and acidic residues" evidence="5">
    <location>
        <begin position="572"/>
        <end position="581"/>
    </location>
</feature>
<proteinExistence type="predicted"/>
<dbReference type="GO" id="GO:0005509">
    <property type="term" value="F:calcium ion binding"/>
    <property type="evidence" value="ECO:0007669"/>
    <property type="project" value="TreeGrafter"/>
</dbReference>
<feature type="compositionally biased region" description="Low complexity" evidence="5">
    <location>
        <begin position="230"/>
        <end position="242"/>
    </location>
</feature>
<sequence>MKYIRKDLNSNKIIYKKYAKNYSHNMNILTFLKSNYKYKRRSIRCNISNIKQRQWYLPYLQQKHKNKNQKHKHKLPAQEEAMTNDKQITNRIPFYENIKLDKILRILFLIMQQAKPTNNNNSSSSYYSKSKSDKSWLVAQLVAKIKTSRNANKSLANVNVNGENEDEDGISVNHRAYKDANKDTDVNVDISNIADEISHQQHNYDKVSTITSTPIKCQRRKHHQLKATKSAPSSQSHSPSSFLLTTTRTATMTLDTLLLTSSIANYETCQCSVILRHYVRDKPSIHHHQYHHKSKHTLHHHQPHHIKSLTSTRVLNINNSNINNSGVTTPSATGTGTSIYHSVDQYVNSTWNRSYTLSCLLLTLFIAFTISVRGTTAGACWQTVLDNGKCNEIFSLNISKSECCGANQEFAYTEREPTNVEYFFATAIGGGMECSPCLESCRNVKCGPNKKCVKRKGRPKCICAPECGAARRKRKQKDHLMLQEQAQQQHHTLQLVNSHVHNDNDADDGDDGGYFQDVSATIQSSYDFKIKIEKSQQSRDTRSLSSEITNVNLGLGNGKDAMISSSGVSSSMERHHCKEHNQNQRKLIHIHHSHGQQNQPHQPNHKNQEPKGSRRLLITANVEHTEKPTTRRLQIFSNVRTTHARRHNNNNRNKHGQHEDTDPSDFNEEEEGNDEDYNYNDAEDEGKEAKKKNNNSNINFDNGNNNGHGSNKNIRNDESTRFLNQSPSRHQLKTNTKPNNNNNNRNRNTNNKNNNSSSNKNKNKNYHDLQTTKIQQHSSNNNTRVRHSKQNGRHAEDTPQHRHHNHHNHHHRQQQQQHHPNNQQQNQNHGRHKHKNSNKQHHKQQSIVLKKPKNNKDYNITDNIPSSTTNNIGFDKTTNKENSASNTFTDTTVTDVYASSTQHQPGIVKPSTTATSLNISSLSAALATTTTAAFSSNQKQTQSQLLLSSFPSTTPVNSTMSADDGAAADDHYHSRLPNHGSKIAASSLLSSSSSLPSPSPSSSSHLQTSAVSARSSSESSVVTMSAKGEGVLPHDHNHRIEIPMKTASNNNNNNNDNKILTLHSNLHNNQQLQQHQQDTHPLLQAQQHQQRQHYQTPLFDGISEQFDLIAFPNKQQQTVTNGDNVKPLNPVCGTDGRTYNTECQLRKRACRTDNPNLQIAYRGHCRTTCNGVKCLNGLICVEDQYSMPHCIACKIECPQDDYENDAVDATKAVCGADGKTYKSACDINRMICKIGRSIGVAYPGPCREDQVTCDDINCGPKQVCLIDLLTHKPRCTSCRYKCSRKRRPSSPHYEEGKICGVNNHTYNSWCEMRKDSCSTGFYIDRKTYTQQNLSLKSNKLKKTKNP</sequence>
<evidence type="ECO:0000256" key="5">
    <source>
        <dbReference type="SAM" id="MobiDB-lite"/>
    </source>
</evidence>
<feature type="domain" description="Kazal-like" evidence="6">
    <location>
        <begin position="1126"/>
        <end position="1167"/>
    </location>
</feature>
<dbReference type="Gene3D" id="3.30.60.30">
    <property type="match status" value="3"/>
</dbReference>
<feature type="compositionally biased region" description="Polar residues" evidence="5">
    <location>
        <begin position="768"/>
        <end position="783"/>
    </location>
</feature>
<feature type="compositionally biased region" description="Basic residues" evidence="5">
    <location>
        <begin position="642"/>
        <end position="655"/>
    </location>
</feature>
<dbReference type="Gene3D" id="3.90.290.10">
    <property type="entry name" value="TGF-beta binding (TB) domain"/>
    <property type="match status" value="1"/>
</dbReference>
<dbReference type="Proteomes" id="UP000037069">
    <property type="component" value="Unassembled WGS sequence"/>
</dbReference>
<dbReference type="PROSITE" id="PS51465">
    <property type="entry name" value="KAZAL_2"/>
    <property type="match status" value="2"/>
</dbReference>
<feature type="compositionally biased region" description="Low complexity" evidence="5">
    <location>
        <begin position="986"/>
        <end position="1026"/>
    </location>
</feature>
<accession>A0A0L0CIC1</accession>
<dbReference type="CDD" id="cd00104">
    <property type="entry name" value="KAZAL_FS"/>
    <property type="match status" value="3"/>
</dbReference>
<feature type="compositionally biased region" description="Basic residues" evidence="5">
    <location>
        <begin position="829"/>
        <end position="844"/>
    </location>
</feature>
<dbReference type="EMBL" id="JRES01000352">
    <property type="protein sequence ID" value="KNC31991.1"/>
    <property type="molecule type" value="Genomic_DNA"/>
</dbReference>
<keyword evidence="3" id="KW-1015">Disulfide bond</keyword>
<feature type="compositionally biased region" description="Polar residues" evidence="5">
    <location>
        <begin position="857"/>
        <end position="872"/>
    </location>
</feature>
<organism evidence="7 8">
    <name type="scientific">Lucilia cuprina</name>
    <name type="common">Green bottle fly</name>
    <name type="synonym">Australian sheep blowfly</name>
    <dbReference type="NCBI Taxonomy" id="7375"/>
    <lineage>
        <taxon>Eukaryota</taxon>
        <taxon>Metazoa</taxon>
        <taxon>Ecdysozoa</taxon>
        <taxon>Arthropoda</taxon>
        <taxon>Hexapoda</taxon>
        <taxon>Insecta</taxon>
        <taxon>Pterygota</taxon>
        <taxon>Neoptera</taxon>
        <taxon>Endopterygota</taxon>
        <taxon>Diptera</taxon>
        <taxon>Brachycera</taxon>
        <taxon>Muscomorpha</taxon>
        <taxon>Oestroidea</taxon>
        <taxon>Calliphoridae</taxon>
        <taxon>Luciliinae</taxon>
        <taxon>Lucilia</taxon>
    </lineage>
</organism>
<feature type="domain" description="Kazal-like" evidence="6">
    <location>
        <begin position="1191"/>
        <end position="1248"/>
    </location>
</feature>
<feature type="compositionally biased region" description="Basic residues" evidence="5">
    <location>
        <begin position="801"/>
        <end position="813"/>
    </location>
</feature>
<dbReference type="GO" id="GO:0005518">
    <property type="term" value="F:collagen binding"/>
    <property type="evidence" value="ECO:0007669"/>
    <property type="project" value="TreeGrafter"/>
</dbReference>
<keyword evidence="1" id="KW-0732">Signal</keyword>
<evidence type="ECO:0000259" key="6">
    <source>
        <dbReference type="PROSITE" id="PS51465"/>
    </source>
</evidence>
<protein>
    <recommendedName>
        <fullName evidence="6">Kazal-like domain-containing protein</fullName>
    </recommendedName>
</protein>
<dbReference type="GO" id="GO:0050840">
    <property type="term" value="F:extracellular matrix binding"/>
    <property type="evidence" value="ECO:0007669"/>
    <property type="project" value="TreeGrafter"/>
</dbReference>
<dbReference type="InterPro" id="IPR036058">
    <property type="entry name" value="Kazal_dom_sf"/>
</dbReference>
<dbReference type="Pfam" id="PF07648">
    <property type="entry name" value="Kazal_2"/>
    <property type="match status" value="3"/>
</dbReference>
<feature type="region of interest" description="Disordered" evidence="5">
    <location>
        <begin position="621"/>
        <end position="887"/>
    </location>
</feature>
<evidence type="ECO:0000256" key="3">
    <source>
        <dbReference type="ARBA" id="ARBA00023157"/>
    </source>
</evidence>
<dbReference type="OrthoDB" id="192611at2759"/>
<feature type="compositionally biased region" description="Low complexity" evidence="5">
    <location>
        <begin position="814"/>
        <end position="828"/>
    </location>
</feature>
<evidence type="ECO:0000313" key="7">
    <source>
        <dbReference type="EMBL" id="KNC31991.1"/>
    </source>
</evidence>
<dbReference type="Pfam" id="PF21333">
    <property type="entry name" value="FST_N"/>
    <property type="match status" value="1"/>
</dbReference>
<feature type="region of interest" description="Disordered" evidence="5">
    <location>
        <begin position="949"/>
        <end position="1036"/>
    </location>
</feature>
<gene>
    <name evidence="7" type="ORF">FF38_10563</name>
</gene>
<dbReference type="FunFam" id="3.30.60.30:FF:000061">
    <property type="entry name" value="Follistatin, isoform A"/>
    <property type="match status" value="1"/>
</dbReference>